<organism evidence="2">
    <name type="scientific">blood disease bacterium R229</name>
    <dbReference type="NCBI Taxonomy" id="741978"/>
    <lineage>
        <taxon>Bacteria</taxon>
        <taxon>Pseudomonadati</taxon>
        <taxon>Pseudomonadota</taxon>
        <taxon>Betaproteobacteria</taxon>
        <taxon>Burkholderiales</taxon>
        <taxon>Burkholderiaceae</taxon>
        <taxon>Ralstonia</taxon>
        <taxon>Ralstonia solanacearum species complex</taxon>
    </lineage>
</organism>
<dbReference type="EMBL" id="FR854067">
    <property type="protein sequence ID" value="CCA80891.1"/>
    <property type="molecule type" value="Genomic_DNA"/>
</dbReference>
<reference evidence="2" key="1">
    <citation type="journal article" date="2011" name="PLoS ONE">
        <title>Ralstonia syzygii, the Blood Disease Bacterium and some Asian R. solanacearum strains form a single genomic species despite divergent lifestyles.</title>
        <authorList>
            <person name="Remenant B."/>
            <person name="de Cambiaire J.C."/>
            <person name="Cellier G."/>
            <person name="Jacobs J.M."/>
            <person name="Mangenot S."/>
            <person name="Barbe V."/>
            <person name="Lajus A."/>
            <person name="Vallenet D."/>
            <person name="Medigue C."/>
            <person name="Fegan M."/>
            <person name="Allen C."/>
            <person name="Prior P."/>
        </authorList>
    </citation>
    <scope>NUCLEOTIDE SEQUENCE</scope>
    <source>
        <strain evidence="2">R229</strain>
    </source>
</reference>
<reference evidence="2" key="2">
    <citation type="submission" date="2011-04" db="EMBL/GenBank/DDBJ databases">
        <authorList>
            <person name="Genoscope - CEA"/>
        </authorList>
    </citation>
    <scope>NUCLEOTIDE SEQUENCE</scope>
    <source>
        <strain evidence="2">R229</strain>
    </source>
</reference>
<dbReference type="AlphaFoldDB" id="G2ZPJ0"/>
<feature type="region of interest" description="Disordered" evidence="1">
    <location>
        <begin position="1"/>
        <end position="31"/>
    </location>
</feature>
<name>G2ZPJ0_9RALS</name>
<gene>
    <name evidence="2" type="ORF">BDB_110326</name>
</gene>
<evidence type="ECO:0000313" key="2">
    <source>
        <dbReference type="EMBL" id="CCA80891.1"/>
    </source>
</evidence>
<protein>
    <submittedName>
        <fullName evidence="2">Uncharacterized protein</fullName>
    </submittedName>
</protein>
<proteinExistence type="predicted"/>
<evidence type="ECO:0000256" key="1">
    <source>
        <dbReference type="SAM" id="MobiDB-lite"/>
    </source>
</evidence>
<sequence length="31" mass="3317">MHVHRDWRGKGVGSGLMEGSAVRAPLRPAST</sequence>
<accession>G2ZPJ0</accession>